<dbReference type="PANTHER" id="PTHR30348">
    <property type="entry name" value="UNCHARACTERIZED PROTEIN YECE"/>
    <property type="match status" value="1"/>
</dbReference>
<dbReference type="Proteomes" id="UP000317691">
    <property type="component" value="Unassembled WGS sequence"/>
</dbReference>
<gene>
    <name evidence="1" type="ORF">E6K79_00250</name>
</gene>
<sequence>MFSFEETAGTAWDPIHPRLHIGTSSFSDESWVGTFYPAGAKSANFLSLYARRFDTVEIDATFYRIPTAAQARSWAAKVPAGFKVAAKVPQLITHEKVLVDTGDDLKEFLGSMEELGDKLGPLLIQFPYFRPDVFASASAFLTRLEPFLETLPSERAFALEVRNKAWVGDALLSALRRHRVAFALIDLPWMPMVDALVRKHDVVTADFVYARWLGDRKGIEMKTDRWDRVIVDRTPEMERWVPALASILERNVDVYGYFNNHYAGHAPGSIELLREVWRRKLQS</sequence>
<reference evidence="1 2" key="1">
    <citation type="journal article" date="2019" name="Nat. Microbiol.">
        <title>Mediterranean grassland soil C-N compound turnover is dependent on rainfall and depth, and is mediated by genomically divergent microorganisms.</title>
        <authorList>
            <person name="Diamond S."/>
            <person name="Andeer P.F."/>
            <person name="Li Z."/>
            <person name="Crits-Christoph A."/>
            <person name="Burstein D."/>
            <person name="Anantharaman K."/>
            <person name="Lane K.R."/>
            <person name="Thomas B.C."/>
            <person name="Pan C."/>
            <person name="Northen T.R."/>
            <person name="Banfield J.F."/>
        </authorList>
    </citation>
    <scope>NUCLEOTIDE SEQUENCE [LARGE SCALE GENOMIC DNA]</scope>
    <source>
        <strain evidence="1">WS_9</strain>
    </source>
</reference>
<dbReference type="Pfam" id="PF01904">
    <property type="entry name" value="DUF72"/>
    <property type="match status" value="1"/>
</dbReference>
<comment type="caution">
    <text evidence="1">The sequence shown here is derived from an EMBL/GenBank/DDBJ whole genome shotgun (WGS) entry which is preliminary data.</text>
</comment>
<organism evidence="1 2">
    <name type="scientific">Eiseniibacteriota bacterium</name>
    <dbReference type="NCBI Taxonomy" id="2212470"/>
    <lineage>
        <taxon>Bacteria</taxon>
        <taxon>Candidatus Eiseniibacteriota</taxon>
    </lineage>
</organism>
<protein>
    <submittedName>
        <fullName evidence="1">DUF72 domain-containing protein</fullName>
    </submittedName>
</protein>
<evidence type="ECO:0000313" key="1">
    <source>
        <dbReference type="EMBL" id="TMQ67379.1"/>
    </source>
</evidence>
<accession>A0A538TUT2</accession>
<dbReference type="SUPFAM" id="SSF117396">
    <property type="entry name" value="TM1631-like"/>
    <property type="match status" value="1"/>
</dbReference>
<name>A0A538TUT2_UNCEI</name>
<dbReference type="PANTHER" id="PTHR30348:SF4">
    <property type="entry name" value="DUF72 DOMAIN-CONTAINING PROTEIN"/>
    <property type="match status" value="1"/>
</dbReference>
<dbReference type="Gene3D" id="3.20.20.410">
    <property type="entry name" value="Protein of unknown function UPF0759"/>
    <property type="match status" value="1"/>
</dbReference>
<evidence type="ECO:0000313" key="2">
    <source>
        <dbReference type="Proteomes" id="UP000317691"/>
    </source>
</evidence>
<dbReference type="EMBL" id="VBOZ01000001">
    <property type="protein sequence ID" value="TMQ67379.1"/>
    <property type="molecule type" value="Genomic_DNA"/>
</dbReference>
<dbReference type="InterPro" id="IPR036520">
    <property type="entry name" value="UPF0759_sf"/>
</dbReference>
<dbReference type="AlphaFoldDB" id="A0A538TUT2"/>
<dbReference type="InterPro" id="IPR002763">
    <property type="entry name" value="DUF72"/>
</dbReference>
<proteinExistence type="predicted"/>